<dbReference type="InterPro" id="IPR025525">
    <property type="entry name" value="hAT-like_transposase_RNase-H"/>
</dbReference>
<evidence type="ECO:0000313" key="4">
    <source>
        <dbReference type="EMBL" id="KAK2647424.1"/>
    </source>
</evidence>
<reference evidence="4" key="1">
    <citation type="journal article" date="2023" name="Plant J.">
        <title>Genome sequences and population genomics provide insights into the demographic history, inbreeding, and mutation load of two 'living fossil' tree species of Dipteronia.</title>
        <authorList>
            <person name="Feng Y."/>
            <person name="Comes H.P."/>
            <person name="Chen J."/>
            <person name="Zhu S."/>
            <person name="Lu R."/>
            <person name="Zhang X."/>
            <person name="Li P."/>
            <person name="Qiu J."/>
            <person name="Olsen K.M."/>
            <person name="Qiu Y."/>
        </authorList>
    </citation>
    <scope>NUCLEOTIDE SEQUENCE</scope>
    <source>
        <strain evidence="4">KIB01</strain>
    </source>
</reference>
<evidence type="ECO:0000256" key="2">
    <source>
        <dbReference type="SAM" id="MobiDB-lite"/>
    </source>
</evidence>
<dbReference type="SMART" id="SM00614">
    <property type="entry name" value="ZnF_BED"/>
    <property type="match status" value="1"/>
</dbReference>
<accession>A0AAD9U4E6</accession>
<dbReference type="PANTHER" id="PTHR46481">
    <property type="entry name" value="ZINC FINGER BED DOMAIN-CONTAINING PROTEIN 4"/>
    <property type="match status" value="1"/>
</dbReference>
<dbReference type="SUPFAM" id="SSF53098">
    <property type="entry name" value="Ribonuclease H-like"/>
    <property type="match status" value="1"/>
</dbReference>
<proteinExistence type="predicted"/>
<dbReference type="AlphaFoldDB" id="A0AAD9U4E6"/>
<dbReference type="Pfam" id="PF14372">
    <property type="entry name" value="hAT-like_RNase-H"/>
    <property type="match status" value="1"/>
</dbReference>
<dbReference type="InterPro" id="IPR012337">
    <property type="entry name" value="RNaseH-like_sf"/>
</dbReference>
<dbReference type="GO" id="GO:0003677">
    <property type="term" value="F:DNA binding"/>
    <property type="evidence" value="ECO:0007669"/>
    <property type="project" value="UniProtKB-KW"/>
</dbReference>
<feature type="region of interest" description="Disordered" evidence="2">
    <location>
        <begin position="1"/>
        <end position="42"/>
    </location>
</feature>
<sequence length="411" mass="46982">MDSNDINNFEFGSESMEEEYDGETQVPSNDDTGKRKKVVQSKFSRKRKETSKVWKVFVKLPRGKDGRLRCKCKGCSATYLCESVHGTGNMIRYMNSCTKLAHHDLKQMLLNKSSQGDMVASNRRDLQVVRDIISAAIVCHDLPFKFVEWTWIKRLTEYLCDDVNLVSRNTAKADVMMLFSREKQKIKTMLENTPGRICLTCDLWTSINTDGFLCLTTHFLDGKWILQKKVFSTYMLLKQNKESSDVFLQKMITQMYNKYYKYWGEFSVVLAIALILDPHYKMTFIEFDYKKVYGINSPELENVRNKLLFLFNEYMSTSMSTKAPTSLPSANGGGGTNISVCEGDDIFTSNIMLSLLKPDVVEAIVCTRDWMQMDNVSASLEVEEICEDILNFTIEDSPGPSTESATSQLDD</sequence>
<gene>
    <name evidence="4" type="ORF">Ddye_014913</name>
</gene>
<dbReference type="InterPro" id="IPR052035">
    <property type="entry name" value="ZnF_BED_domain_contain"/>
</dbReference>
<comment type="caution">
    <text evidence="4">The sequence shown here is derived from an EMBL/GenBank/DDBJ whole genome shotgun (WGS) entry which is preliminary data.</text>
</comment>
<evidence type="ECO:0000259" key="3">
    <source>
        <dbReference type="Pfam" id="PF14372"/>
    </source>
</evidence>
<dbReference type="EMBL" id="JANJYI010000005">
    <property type="protein sequence ID" value="KAK2647424.1"/>
    <property type="molecule type" value="Genomic_DNA"/>
</dbReference>
<evidence type="ECO:0000256" key="1">
    <source>
        <dbReference type="ARBA" id="ARBA00023125"/>
    </source>
</evidence>
<dbReference type="PANTHER" id="PTHR46481:SF6">
    <property type="entry name" value="ZINC FINGER BED DOMAIN-CONTAINING PROTEIN RICESLEEPER 2-LIKE"/>
    <property type="match status" value="1"/>
</dbReference>
<keyword evidence="1" id="KW-0238">DNA-binding</keyword>
<protein>
    <recommendedName>
        <fullName evidence="3">hAT-like transposase RNase-H fold domain-containing protein</fullName>
    </recommendedName>
</protein>
<dbReference type="Proteomes" id="UP001280121">
    <property type="component" value="Unassembled WGS sequence"/>
</dbReference>
<keyword evidence="5" id="KW-1185">Reference proteome</keyword>
<evidence type="ECO:0000313" key="5">
    <source>
        <dbReference type="Proteomes" id="UP001280121"/>
    </source>
</evidence>
<organism evidence="4 5">
    <name type="scientific">Dipteronia dyeriana</name>
    <dbReference type="NCBI Taxonomy" id="168575"/>
    <lineage>
        <taxon>Eukaryota</taxon>
        <taxon>Viridiplantae</taxon>
        <taxon>Streptophyta</taxon>
        <taxon>Embryophyta</taxon>
        <taxon>Tracheophyta</taxon>
        <taxon>Spermatophyta</taxon>
        <taxon>Magnoliopsida</taxon>
        <taxon>eudicotyledons</taxon>
        <taxon>Gunneridae</taxon>
        <taxon>Pentapetalae</taxon>
        <taxon>rosids</taxon>
        <taxon>malvids</taxon>
        <taxon>Sapindales</taxon>
        <taxon>Sapindaceae</taxon>
        <taxon>Hippocastanoideae</taxon>
        <taxon>Acereae</taxon>
        <taxon>Dipteronia</taxon>
    </lineage>
</organism>
<feature type="domain" description="hAT-like transposase RNase-H fold" evidence="3">
    <location>
        <begin position="232"/>
        <end position="314"/>
    </location>
</feature>
<name>A0AAD9U4E6_9ROSI</name>